<reference evidence="5" key="1">
    <citation type="submission" date="2020-06" db="EMBL/GenBank/DDBJ databases">
        <authorList>
            <person name="Li T."/>
            <person name="Hu X."/>
            <person name="Zhang T."/>
            <person name="Song X."/>
            <person name="Zhang H."/>
            <person name="Dai N."/>
            <person name="Sheng W."/>
            <person name="Hou X."/>
            <person name="Wei L."/>
        </authorList>
    </citation>
    <scope>NUCLEOTIDE SEQUENCE</scope>
    <source>
        <strain evidence="5">KEN1</strain>
        <tissue evidence="5">Leaf</tissue>
    </source>
</reference>
<name>A0AAW2UYS7_9LAMI</name>
<feature type="compositionally biased region" description="Basic and acidic residues" evidence="3">
    <location>
        <begin position="140"/>
        <end position="157"/>
    </location>
</feature>
<feature type="compositionally biased region" description="Low complexity" evidence="3">
    <location>
        <begin position="104"/>
        <end position="119"/>
    </location>
</feature>
<dbReference type="SUPFAM" id="SSF49764">
    <property type="entry name" value="HSP20-like chaperones"/>
    <property type="match status" value="1"/>
</dbReference>
<feature type="region of interest" description="Disordered" evidence="3">
    <location>
        <begin position="68"/>
        <end position="161"/>
    </location>
</feature>
<evidence type="ECO:0000256" key="1">
    <source>
        <dbReference type="PROSITE-ProRule" id="PRU00285"/>
    </source>
</evidence>
<comment type="similarity">
    <text evidence="1 2">Belongs to the small heat shock protein (HSP20) family.</text>
</comment>
<evidence type="ECO:0000313" key="5">
    <source>
        <dbReference type="EMBL" id="KAL0422032.1"/>
    </source>
</evidence>
<dbReference type="Gene3D" id="2.60.40.790">
    <property type="match status" value="1"/>
</dbReference>
<dbReference type="Pfam" id="PF00011">
    <property type="entry name" value="HSP20"/>
    <property type="match status" value="1"/>
</dbReference>
<evidence type="ECO:0000256" key="3">
    <source>
        <dbReference type="SAM" id="MobiDB-lite"/>
    </source>
</evidence>
<feature type="compositionally biased region" description="Basic and acidic residues" evidence="3">
    <location>
        <begin position="74"/>
        <end position="85"/>
    </location>
</feature>
<dbReference type="InterPro" id="IPR002068">
    <property type="entry name" value="A-crystallin/Hsp20_dom"/>
</dbReference>
<sequence length="173" mass="19071">MATRPSISLFIFLEQIRVSTEGRNIIRARGERPVAGNKWSRFQAAFQVPEDGEMSSIRARFHGQMLTITVPKKKPQEAPDDDPQRTTRKQPIPQKGLQSNDPPAAGATQLATAQGAGDASSERPSTPTLREDANVVAQDKLTRKDVERSKELLERDSGTSAIDKYKKAVKGVF</sequence>
<dbReference type="AlphaFoldDB" id="A0AAW2UYS7"/>
<evidence type="ECO:0000256" key="2">
    <source>
        <dbReference type="RuleBase" id="RU003616"/>
    </source>
</evidence>
<proteinExistence type="inferred from homology"/>
<accession>A0AAW2UYS7</accession>
<comment type="caution">
    <text evidence="5">The sequence shown here is derived from an EMBL/GenBank/DDBJ whole genome shotgun (WGS) entry which is preliminary data.</text>
</comment>
<protein>
    <recommendedName>
        <fullName evidence="4">SHSP domain-containing protein</fullName>
    </recommendedName>
</protein>
<dbReference type="EMBL" id="JACGWN010000011">
    <property type="protein sequence ID" value="KAL0422032.1"/>
    <property type="molecule type" value="Genomic_DNA"/>
</dbReference>
<dbReference type="CDD" id="cd06464">
    <property type="entry name" value="ACD_sHsps-like"/>
    <property type="match status" value="1"/>
</dbReference>
<evidence type="ECO:0000259" key="4">
    <source>
        <dbReference type="PROSITE" id="PS01031"/>
    </source>
</evidence>
<dbReference type="InterPro" id="IPR008978">
    <property type="entry name" value="HSP20-like_chaperone"/>
</dbReference>
<feature type="domain" description="SHSP" evidence="4">
    <location>
        <begin position="1"/>
        <end position="95"/>
    </location>
</feature>
<reference evidence="5" key="2">
    <citation type="journal article" date="2024" name="Plant">
        <title>Genomic evolution and insights into agronomic trait innovations of Sesamum species.</title>
        <authorList>
            <person name="Miao H."/>
            <person name="Wang L."/>
            <person name="Qu L."/>
            <person name="Liu H."/>
            <person name="Sun Y."/>
            <person name="Le M."/>
            <person name="Wang Q."/>
            <person name="Wei S."/>
            <person name="Zheng Y."/>
            <person name="Lin W."/>
            <person name="Duan Y."/>
            <person name="Cao H."/>
            <person name="Xiong S."/>
            <person name="Wang X."/>
            <person name="Wei L."/>
            <person name="Li C."/>
            <person name="Ma Q."/>
            <person name="Ju M."/>
            <person name="Zhao R."/>
            <person name="Li G."/>
            <person name="Mu C."/>
            <person name="Tian Q."/>
            <person name="Mei H."/>
            <person name="Zhang T."/>
            <person name="Gao T."/>
            <person name="Zhang H."/>
        </authorList>
    </citation>
    <scope>NUCLEOTIDE SEQUENCE</scope>
    <source>
        <strain evidence="5">KEN1</strain>
    </source>
</reference>
<organism evidence="5">
    <name type="scientific">Sesamum latifolium</name>
    <dbReference type="NCBI Taxonomy" id="2727402"/>
    <lineage>
        <taxon>Eukaryota</taxon>
        <taxon>Viridiplantae</taxon>
        <taxon>Streptophyta</taxon>
        <taxon>Embryophyta</taxon>
        <taxon>Tracheophyta</taxon>
        <taxon>Spermatophyta</taxon>
        <taxon>Magnoliopsida</taxon>
        <taxon>eudicotyledons</taxon>
        <taxon>Gunneridae</taxon>
        <taxon>Pentapetalae</taxon>
        <taxon>asterids</taxon>
        <taxon>lamiids</taxon>
        <taxon>Lamiales</taxon>
        <taxon>Pedaliaceae</taxon>
        <taxon>Sesamum</taxon>
    </lineage>
</organism>
<gene>
    <name evidence="5" type="ORF">Slati_3226100</name>
</gene>
<dbReference type="PROSITE" id="PS01031">
    <property type="entry name" value="SHSP"/>
    <property type="match status" value="1"/>
</dbReference>